<feature type="transmembrane region" description="Helical" evidence="9">
    <location>
        <begin position="33"/>
        <end position="53"/>
    </location>
</feature>
<protein>
    <submittedName>
        <fullName evidence="10">MrpF/PhaF family protein</fullName>
    </submittedName>
</protein>
<keyword evidence="11" id="KW-1185">Reference proteome</keyword>
<keyword evidence="5 9" id="KW-0812">Transmembrane</keyword>
<dbReference type="Proteomes" id="UP001555100">
    <property type="component" value="Unassembled WGS sequence"/>
</dbReference>
<keyword evidence="3" id="KW-0813">Transport</keyword>
<dbReference type="InterPro" id="IPR007208">
    <property type="entry name" value="MrpF/PhaF-like"/>
</dbReference>
<evidence type="ECO:0000313" key="10">
    <source>
        <dbReference type="EMBL" id="MEW6954186.1"/>
    </source>
</evidence>
<dbReference type="Pfam" id="PF04066">
    <property type="entry name" value="MrpF_PhaF"/>
    <property type="match status" value="1"/>
</dbReference>
<sequence>MIYILALCMVVLFVAAVLVLVRLTRGPSSLERMVAVDFMTSVLIGAVAVLAALTRREDLLALFVALSLIGFVGSMTLARFILPVDQDAKRILTRDEERRHDAALAARNDDAAPVHDVDADTKDVTEAGPMHGGATAVERRTP</sequence>
<keyword evidence="7 9" id="KW-0472">Membrane</keyword>
<evidence type="ECO:0000313" key="11">
    <source>
        <dbReference type="Proteomes" id="UP001555100"/>
    </source>
</evidence>
<dbReference type="PANTHER" id="PTHR34702">
    <property type="entry name" value="NA(+)/H(+) ANTIPORTER SUBUNIT F1"/>
    <property type="match status" value="1"/>
</dbReference>
<evidence type="ECO:0000256" key="6">
    <source>
        <dbReference type="ARBA" id="ARBA00022989"/>
    </source>
</evidence>
<feature type="region of interest" description="Disordered" evidence="8">
    <location>
        <begin position="102"/>
        <end position="142"/>
    </location>
</feature>
<comment type="subcellular location">
    <subcellularLocation>
        <location evidence="1">Cell membrane</location>
        <topology evidence="1">Multi-pass membrane protein</topology>
    </subcellularLocation>
</comment>
<evidence type="ECO:0000256" key="9">
    <source>
        <dbReference type="SAM" id="Phobius"/>
    </source>
</evidence>
<evidence type="ECO:0000256" key="5">
    <source>
        <dbReference type="ARBA" id="ARBA00022692"/>
    </source>
</evidence>
<keyword evidence="6 9" id="KW-1133">Transmembrane helix</keyword>
<feature type="transmembrane region" description="Helical" evidence="9">
    <location>
        <begin position="60"/>
        <end position="82"/>
    </location>
</feature>
<evidence type="ECO:0000256" key="8">
    <source>
        <dbReference type="SAM" id="MobiDB-lite"/>
    </source>
</evidence>
<evidence type="ECO:0000256" key="2">
    <source>
        <dbReference type="ARBA" id="ARBA00009212"/>
    </source>
</evidence>
<proteinExistence type="inferred from homology"/>
<reference evidence="10 11" key="1">
    <citation type="submission" date="2024-01" db="EMBL/GenBank/DDBJ databases">
        <title>Genomic analysis and antimicrobial resistance profiles of Trueperella pyogenes isolated from domestic and wild animals.</title>
        <authorList>
            <person name="Magossi G."/>
            <person name="Gzyl K.E."/>
            <person name="Holman D.B."/>
            <person name="Amat S."/>
        </authorList>
    </citation>
    <scope>NUCLEOTIDE SEQUENCE [LARGE SCALE GENOMIC DNA]</scope>
    <source>
        <strain evidence="10 11">1494</strain>
    </source>
</reference>
<accession>A0ABV3NAE8</accession>
<evidence type="ECO:0000256" key="4">
    <source>
        <dbReference type="ARBA" id="ARBA00022475"/>
    </source>
</evidence>
<name>A0ABV3NAE8_9ACTO</name>
<dbReference type="PANTHER" id="PTHR34702:SF1">
    <property type="entry name" value="NA(+)_H(+) ANTIPORTER SUBUNIT F"/>
    <property type="match status" value="1"/>
</dbReference>
<keyword evidence="4" id="KW-1003">Cell membrane</keyword>
<organism evidence="10 11">
    <name type="scientific">Trueperella pyogenes</name>
    <dbReference type="NCBI Taxonomy" id="1661"/>
    <lineage>
        <taxon>Bacteria</taxon>
        <taxon>Bacillati</taxon>
        <taxon>Actinomycetota</taxon>
        <taxon>Actinomycetes</taxon>
        <taxon>Actinomycetales</taxon>
        <taxon>Actinomycetaceae</taxon>
        <taxon>Trueperella</taxon>
    </lineage>
</organism>
<gene>
    <name evidence="10" type="ORF">V3M73_04020</name>
</gene>
<comment type="similarity">
    <text evidence="2">Belongs to the CPA3 antiporters (TC 2.A.63) subunit F family.</text>
</comment>
<dbReference type="RefSeq" id="WP_259243496.1">
    <property type="nucleotide sequence ID" value="NZ_CP081508.1"/>
</dbReference>
<feature type="compositionally biased region" description="Basic and acidic residues" evidence="8">
    <location>
        <begin position="102"/>
        <end position="125"/>
    </location>
</feature>
<evidence type="ECO:0000256" key="3">
    <source>
        <dbReference type="ARBA" id="ARBA00022448"/>
    </source>
</evidence>
<evidence type="ECO:0000256" key="1">
    <source>
        <dbReference type="ARBA" id="ARBA00004651"/>
    </source>
</evidence>
<comment type="caution">
    <text evidence="10">The sequence shown here is derived from an EMBL/GenBank/DDBJ whole genome shotgun (WGS) entry which is preliminary data.</text>
</comment>
<dbReference type="EMBL" id="JBAGNM010000003">
    <property type="protein sequence ID" value="MEW6954186.1"/>
    <property type="molecule type" value="Genomic_DNA"/>
</dbReference>
<evidence type="ECO:0000256" key="7">
    <source>
        <dbReference type="ARBA" id="ARBA00023136"/>
    </source>
</evidence>